<feature type="transmembrane region" description="Helical" evidence="7">
    <location>
        <begin position="437"/>
        <end position="458"/>
    </location>
</feature>
<keyword evidence="4 7" id="KW-1133">Transmembrane helix</keyword>
<feature type="transmembrane region" description="Helical" evidence="7">
    <location>
        <begin position="108"/>
        <end position="129"/>
    </location>
</feature>
<dbReference type="EMBL" id="GL832958">
    <property type="protein sequence ID" value="EGD80705.1"/>
    <property type="molecule type" value="Genomic_DNA"/>
</dbReference>
<feature type="compositionally biased region" description="Basic residues" evidence="6">
    <location>
        <begin position="1"/>
        <end position="21"/>
    </location>
</feature>
<dbReference type="OMA" id="TQNAMYA"/>
<feature type="transmembrane region" description="Helical" evidence="7">
    <location>
        <begin position="403"/>
        <end position="425"/>
    </location>
</feature>
<dbReference type="PROSITE" id="PS00216">
    <property type="entry name" value="SUGAR_TRANSPORT_1"/>
    <property type="match status" value="1"/>
</dbReference>
<dbReference type="InterPro" id="IPR020846">
    <property type="entry name" value="MFS_dom"/>
</dbReference>
<dbReference type="GeneID" id="16077863"/>
<dbReference type="InterPro" id="IPR036259">
    <property type="entry name" value="MFS_trans_sf"/>
</dbReference>
<dbReference type="Proteomes" id="UP000007799">
    <property type="component" value="Unassembled WGS sequence"/>
</dbReference>
<feature type="region of interest" description="Disordered" evidence="6">
    <location>
        <begin position="292"/>
        <end position="374"/>
    </location>
</feature>
<dbReference type="STRING" id="946362.F2TZX7"/>
<dbReference type="AlphaFoldDB" id="F2TZX7"/>
<proteinExistence type="predicted"/>
<feature type="compositionally biased region" description="Basic and acidic residues" evidence="6">
    <location>
        <begin position="292"/>
        <end position="302"/>
    </location>
</feature>
<dbReference type="SUPFAM" id="SSF103473">
    <property type="entry name" value="MFS general substrate transporter"/>
    <property type="match status" value="1"/>
</dbReference>
<feature type="region of interest" description="Disordered" evidence="6">
    <location>
        <begin position="1"/>
        <end position="32"/>
    </location>
</feature>
<evidence type="ECO:0000256" key="2">
    <source>
        <dbReference type="ARBA" id="ARBA00022448"/>
    </source>
</evidence>
<evidence type="ECO:0000259" key="8">
    <source>
        <dbReference type="PROSITE" id="PS50850"/>
    </source>
</evidence>
<feature type="transmembrane region" description="Helical" evidence="7">
    <location>
        <begin position="224"/>
        <end position="244"/>
    </location>
</feature>
<feature type="transmembrane region" description="Helical" evidence="7">
    <location>
        <begin position="470"/>
        <end position="489"/>
    </location>
</feature>
<dbReference type="PANTHER" id="PTHR23511">
    <property type="entry name" value="SYNAPTIC VESICLE GLYCOPROTEIN 2"/>
    <property type="match status" value="1"/>
</dbReference>
<feature type="compositionally biased region" description="Polar residues" evidence="6">
    <location>
        <begin position="305"/>
        <end position="327"/>
    </location>
</feature>
<dbReference type="OrthoDB" id="4139357at2759"/>
<feature type="transmembrane region" description="Helical" evidence="7">
    <location>
        <begin position="136"/>
        <end position="157"/>
    </location>
</feature>
<dbReference type="InterPro" id="IPR005829">
    <property type="entry name" value="Sugar_transporter_CS"/>
</dbReference>
<feature type="transmembrane region" description="Helical" evidence="7">
    <location>
        <begin position="196"/>
        <end position="218"/>
    </location>
</feature>
<feature type="transmembrane region" description="Helical" evidence="7">
    <location>
        <begin position="580"/>
        <end position="600"/>
    </location>
</feature>
<keyword evidence="3 7" id="KW-0812">Transmembrane</keyword>
<dbReference type="Gene3D" id="1.20.1250.20">
    <property type="entry name" value="MFS general substrate transporter like domains"/>
    <property type="match status" value="1"/>
</dbReference>
<dbReference type="InterPro" id="IPR011701">
    <property type="entry name" value="MFS"/>
</dbReference>
<keyword evidence="2" id="KW-0813">Transport</keyword>
<evidence type="ECO:0000256" key="4">
    <source>
        <dbReference type="ARBA" id="ARBA00022989"/>
    </source>
</evidence>
<evidence type="ECO:0000256" key="7">
    <source>
        <dbReference type="SAM" id="Phobius"/>
    </source>
</evidence>
<gene>
    <name evidence="9" type="ORF">PTSG_01295</name>
</gene>
<dbReference type="GO" id="GO:0022857">
    <property type="term" value="F:transmembrane transporter activity"/>
    <property type="evidence" value="ECO:0007669"/>
    <property type="project" value="InterPro"/>
</dbReference>
<evidence type="ECO:0000313" key="9">
    <source>
        <dbReference type="EMBL" id="EGD80705.1"/>
    </source>
</evidence>
<organism evidence="10">
    <name type="scientific">Salpingoeca rosetta (strain ATCC 50818 / BSB-021)</name>
    <dbReference type="NCBI Taxonomy" id="946362"/>
    <lineage>
        <taxon>Eukaryota</taxon>
        <taxon>Choanoflagellata</taxon>
        <taxon>Craspedida</taxon>
        <taxon>Salpingoecidae</taxon>
        <taxon>Salpingoeca</taxon>
    </lineage>
</organism>
<sequence>MTHQHHQHHQHQHHQHHHHHQPQPALPSKQASSPPLLRVYEDCLDAAGYGRFQLVLLFLCGATLFADATELMLLPFLQHKLQAPPNTHAYEHTGPGTRDTHDVTHDTALVSFWVFIGMLVGALVSGPLADVYGRRAATIFFTLVVAVAGLASVAAASSFQQLVLMRCCTGFGVAGTPAALTLYTELTPRAHRGRHLIYFMLFFSVGATVEALLAWSVHTMGVRALLAVSAVPAVIASVAVLLFLPESPRYLILRGRVTRASDILTTVAASNHTLHRTQPHIRRLLHHWHTDRDGTSRGDRCHAFASTTTDADVSPTTDANVSPSTTDADVAPTTNSNTSTNNSKGDNNTNNSKGDNNTTTTTTTTSDITTHSTLPSSVGSVLSLYAHTLLRQLHRDAAFARRIVVFATEFFLMAFVYYFLVMFSVTYTTLGASHMSASAYVSVALANLAEIPGLLIAMRLLDTVGRINTITIMFFVCAAGTLLLAWTPLPHSSTTTTTTTTTTNTSSSDSAMPPVVWQVVRDGLMFVMRASALGFNQSLWIFTTESFPTSLRASSLGFTTAFARVGGALSPFVVGRMYVAAPTATMYLVAATAALAGILIRKVGEDTAAKGLVESAQDGPQDGVQDA</sequence>
<feature type="domain" description="Major facilitator superfamily (MFS) profile" evidence="8">
    <location>
        <begin position="56"/>
        <end position="608"/>
    </location>
</feature>
<accession>F2TZX7</accession>
<keyword evidence="5 7" id="KW-0472">Membrane</keyword>
<keyword evidence="10" id="KW-1185">Reference proteome</keyword>
<evidence type="ECO:0000256" key="6">
    <source>
        <dbReference type="SAM" id="MobiDB-lite"/>
    </source>
</evidence>
<protein>
    <recommendedName>
        <fullName evidence="8">Major facilitator superfamily (MFS) profile domain-containing protein</fullName>
    </recommendedName>
</protein>
<dbReference type="eggNOG" id="KOG0253">
    <property type="taxonomic scope" value="Eukaryota"/>
</dbReference>
<dbReference type="PROSITE" id="PS50850">
    <property type="entry name" value="MFS"/>
    <property type="match status" value="1"/>
</dbReference>
<dbReference type="Pfam" id="PF07690">
    <property type="entry name" value="MFS_1"/>
    <property type="match status" value="1"/>
</dbReference>
<dbReference type="InParanoid" id="F2TZX7"/>
<reference evidence="9" key="1">
    <citation type="submission" date="2009-08" db="EMBL/GenBank/DDBJ databases">
        <title>Annotation of Salpingoeca rosetta.</title>
        <authorList>
            <consortium name="The Broad Institute Genome Sequencing Platform"/>
            <person name="Russ C."/>
            <person name="Cuomo C."/>
            <person name="Burger G."/>
            <person name="Gray M.W."/>
            <person name="Holland P.W.H."/>
            <person name="King N."/>
            <person name="Lang F.B.F."/>
            <person name="Roger A.J."/>
            <person name="Ruiz-Trillo I."/>
            <person name="Young S.K."/>
            <person name="Zeng Q."/>
            <person name="Gargeya S."/>
            <person name="Alvarado L."/>
            <person name="Berlin A."/>
            <person name="Chapman S.B."/>
            <person name="Chen Z."/>
            <person name="Freedman E."/>
            <person name="Gellesch M."/>
            <person name="Goldberg J."/>
            <person name="Griggs A."/>
            <person name="Gujja S."/>
            <person name="Heilman E."/>
            <person name="Heiman D."/>
            <person name="Howarth C."/>
            <person name="Mehta T."/>
            <person name="Neiman D."/>
            <person name="Pearson M."/>
            <person name="Roberts A."/>
            <person name="Saif S."/>
            <person name="Shea T."/>
            <person name="Shenoy N."/>
            <person name="Sisk P."/>
            <person name="Stolte C."/>
            <person name="Sykes S."/>
            <person name="White J."/>
            <person name="Yandava C."/>
            <person name="Haas B."/>
            <person name="Nusbaum C."/>
            <person name="Birren B."/>
        </authorList>
    </citation>
    <scope>NUCLEOTIDE SEQUENCE [LARGE SCALE GENOMIC DNA]</scope>
    <source>
        <strain evidence="9">ATCC 50818</strain>
    </source>
</reference>
<feature type="compositionally biased region" description="Low complexity" evidence="6">
    <location>
        <begin position="333"/>
        <end position="373"/>
    </location>
</feature>
<feature type="transmembrane region" description="Helical" evidence="7">
    <location>
        <begin position="54"/>
        <end position="77"/>
    </location>
</feature>
<comment type="subcellular location">
    <subcellularLocation>
        <location evidence="1">Membrane</location>
        <topology evidence="1">Multi-pass membrane protein</topology>
    </subcellularLocation>
</comment>
<name>F2TZX7_SALR5</name>
<dbReference type="RefSeq" id="XP_004997266.1">
    <property type="nucleotide sequence ID" value="XM_004997209.1"/>
</dbReference>
<dbReference type="PANTHER" id="PTHR23511:SF5">
    <property type="entry name" value="MAJOR FACILITATOR-TYPE TRANSPORTER HXNZ-RELATED"/>
    <property type="match status" value="1"/>
</dbReference>
<dbReference type="GO" id="GO:0016020">
    <property type="term" value="C:membrane"/>
    <property type="evidence" value="ECO:0007669"/>
    <property type="project" value="UniProtKB-SubCell"/>
</dbReference>
<evidence type="ECO:0000256" key="1">
    <source>
        <dbReference type="ARBA" id="ARBA00004141"/>
    </source>
</evidence>
<feature type="transmembrane region" description="Helical" evidence="7">
    <location>
        <begin position="163"/>
        <end position="184"/>
    </location>
</feature>
<evidence type="ECO:0000256" key="5">
    <source>
        <dbReference type="ARBA" id="ARBA00023136"/>
    </source>
</evidence>
<evidence type="ECO:0000256" key="3">
    <source>
        <dbReference type="ARBA" id="ARBA00022692"/>
    </source>
</evidence>
<evidence type="ECO:0000313" key="10">
    <source>
        <dbReference type="Proteomes" id="UP000007799"/>
    </source>
</evidence>
<dbReference type="KEGG" id="sre:PTSG_01295"/>